<organism evidence="1 2">
    <name type="scientific">Ephemerocybe angulata</name>
    <dbReference type="NCBI Taxonomy" id="980116"/>
    <lineage>
        <taxon>Eukaryota</taxon>
        <taxon>Fungi</taxon>
        <taxon>Dikarya</taxon>
        <taxon>Basidiomycota</taxon>
        <taxon>Agaricomycotina</taxon>
        <taxon>Agaricomycetes</taxon>
        <taxon>Agaricomycetidae</taxon>
        <taxon>Agaricales</taxon>
        <taxon>Agaricineae</taxon>
        <taxon>Psathyrellaceae</taxon>
        <taxon>Ephemerocybe</taxon>
    </lineage>
</organism>
<dbReference type="AlphaFoldDB" id="A0A8H5F6W7"/>
<proteinExistence type="predicted"/>
<keyword evidence="2" id="KW-1185">Reference proteome</keyword>
<gene>
    <name evidence="1" type="ORF">D9611_000268</name>
</gene>
<protein>
    <submittedName>
        <fullName evidence="1">Uncharacterized protein</fullName>
    </submittedName>
</protein>
<name>A0A8H5F6W7_9AGAR</name>
<evidence type="ECO:0000313" key="2">
    <source>
        <dbReference type="Proteomes" id="UP000541558"/>
    </source>
</evidence>
<dbReference type="EMBL" id="JAACJK010000163">
    <property type="protein sequence ID" value="KAF5326020.1"/>
    <property type="molecule type" value="Genomic_DNA"/>
</dbReference>
<comment type="caution">
    <text evidence="1">The sequence shown here is derived from an EMBL/GenBank/DDBJ whole genome shotgun (WGS) entry which is preliminary data.</text>
</comment>
<reference evidence="1 2" key="1">
    <citation type="journal article" date="2020" name="ISME J.">
        <title>Uncovering the hidden diversity of litter-decomposition mechanisms in mushroom-forming fungi.</title>
        <authorList>
            <person name="Floudas D."/>
            <person name="Bentzer J."/>
            <person name="Ahren D."/>
            <person name="Johansson T."/>
            <person name="Persson P."/>
            <person name="Tunlid A."/>
        </authorList>
    </citation>
    <scope>NUCLEOTIDE SEQUENCE [LARGE SCALE GENOMIC DNA]</scope>
    <source>
        <strain evidence="1 2">CBS 175.51</strain>
    </source>
</reference>
<accession>A0A8H5F6W7</accession>
<dbReference type="Proteomes" id="UP000541558">
    <property type="component" value="Unassembled WGS sequence"/>
</dbReference>
<sequence length="189" mass="21415">MQLNLIHPDQPISAVTPAEYEAGKAWIVDVRTCHWAMTGFRQRMETHLSMYLEQAHTKFDTKELPFDSMADDIAVCYGNHAPYRGKKTVEKLFEWQFRALEKFEHTANLAWPTAVSSSEPPTAVLVMKEGIIVQNQATYLFTNGEKVNVKVIGMYAKSVNSSQATEFHLYGDFSEVFKNFVAINGAPDF</sequence>
<evidence type="ECO:0000313" key="1">
    <source>
        <dbReference type="EMBL" id="KAF5326020.1"/>
    </source>
</evidence>
<dbReference type="OrthoDB" id="2913089at2759"/>